<accession>A0A0V1JX42</accession>
<gene>
    <name evidence="2" type="ORF">T4C_3368</name>
</gene>
<feature type="compositionally biased region" description="Basic and acidic residues" evidence="1">
    <location>
        <begin position="1"/>
        <end position="12"/>
    </location>
</feature>
<feature type="region of interest" description="Disordered" evidence="1">
    <location>
        <begin position="1"/>
        <end position="29"/>
    </location>
</feature>
<dbReference type="EMBL" id="JYDV01000038">
    <property type="protein sequence ID" value="KRZ39093.1"/>
    <property type="molecule type" value="Genomic_DNA"/>
</dbReference>
<evidence type="ECO:0000256" key="1">
    <source>
        <dbReference type="SAM" id="MobiDB-lite"/>
    </source>
</evidence>
<evidence type="ECO:0000313" key="3">
    <source>
        <dbReference type="Proteomes" id="UP000054826"/>
    </source>
</evidence>
<feature type="region of interest" description="Disordered" evidence="1">
    <location>
        <begin position="64"/>
        <end position="89"/>
    </location>
</feature>
<feature type="compositionally biased region" description="Polar residues" evidence="1">
    <location>
        <begin position="16"/>
        <end position="29"/>
    </location>
</feature>
<sequence>MTITRADNEWQKKQFSRQNIRKTTNQSRMKNCKKRLKTNYRGSVTLSDSVINNLLNEFFLWKKTNTDNDDDDDDDDDYCNAKQQKMRKR</sequence>
<evidence type="ECO:0000313" key="2">
    <source>
        <dbReference type="EMBL" id="KRZ39093.1"/>
    </source>
</evidence>
<organism evidence="2 3">
    <name type="scientific">Trichinella pseudospiralis</name>
    <name type="common">Parasitic roundworm</name>
    <dbReference type="NCBI Taxonomy" id="6337"/>
    <lineage>
        <taxon>Eukaryota</taxon>
        <taxon>Metazoa</taxon>
        <taxon>Ecdysozoa</taxon>
        <taxon>Nematoda</taxon>
        <taxon>Enoplea</taxon>
        <taxon>Dorylaimia</taxon>
        <taxon>Trichinellida</taxon>
        <taxon>Trichinellidae</taxon>
        <taxon>Trichinella</taxon>
    </lineage>
</organism>
<comment type="caution">
    <text evidence="2">The sequence shown here is derived from an EMBL/GenBank/DDBJ whole genome shotgun (WGS) entry which is preliminary data.</text>
</comment>
<protein>
    <submittedName>
        <fullName evidence="2">Uncharacterized protein</fullName>
    </submittedName>
</protein>
<dbReference type="AlphaFoldDB" id="A0A0V1JX42"/>
<dbReference type="Proteomes" id="UP000054826">
    <property type="component" value="Unassembled WGS sequence"/>
</dbReference>
<proteinExistence type="predicted"/>
<reference evidence="2 3" key="1">
    <citation type="submission" date="2015-01" db="EMBL/GenBank/DDBJ databases">
        <title>Evolution of Trichinella species and genotypes.</title>
        <authorList>
            <person name="Korhonen P.K."/>
            <person name="Edoardo P."/>
            <person name="Giuseppe L.R."/>
            <person name="Gasser R.B."/>
        </authorList>
    </citation>
    <scope>NUCLEOTIDE SEQUENCE [LARGE SCALE GENOMIC DNA]</scope>
    <source>
        <strain evidence="2">ISS176</strain>
    </source>
</reference>
<feature type="compositionally biased region" description="Acidic residues" evidence="1">
    <location>
        <begin position="67"/>
        <end position="78"/>
    </location>
</feature>
<name>A0A0V1JX42_TRIPS</name>